<evidence type="ECO:0000256" key="4">
    <source>
        <dbReference type="SAM" id="Phobius"/>
    </source>
</evidence>
<evidence type="ECO:0000259" key="5">
    <source>
        <dbReference type="PROSITE" id="PS50111"/>
    </source>
</evidence>
<dbReference type="InterPro" id="IPR004089">
    <property type="entry name" value="MCPsignal_dom"/>
</dbReference>
<dbReference type="Proteomes" id="UP001549691">
    <property type="component" value="Unassembled WGS sequence"/>
</dbReference>
<evidence type="ECO:0000313" key="8">
    <source>
        <dbReference type="Proteomes" id="UP001549691"/>
    </source>
</evidence>
<evidence type="ECO:0000256" key="1">
    <source>
        <dbReference type="ARBA" id="ARBA00023224"/>
    </source>
</evidence>
<keyword evidence="8" id="KW-1185">Reference proteome</keyword>
<keyword evidence="4" id="KW-1133">Transmembrane helix</keyword>
<dbReference type="EMBL" id="JBEWZI010000003">
    <property type="protein sequence ID" value="MET7013230.1"/>
    <property type="molecule type" value="Genomic_DNA"/>
</dbReference>
<dbReference type="PRINTS" id="PR00260">
    <property type="entry name" value="CHEMTRNSDUCR"/>
</dbReference>
<evidence type="ECO:0000256" key="2">
    <source>
        <dbReference type="ARBA" id="ARBA00029447"/>
    </source>
</evidence>
<evidence type="ECO:0000313" key="7">
    <source>
        <dbReference type="EMBL" id="MET7013230.1"/>
    </source>
</evidence>
<sequence>MTIRKKLLMLLLVAGLAILLQGAYGLQRLHQMSAQLSHDLNASLATGALVSGVAQAQINFKTQVQEWKNILIRGNDKALFDKHLKGFSDEEAKVVKALEGVVRGMPAMQMDATPAQKTLGELKTLGEKYRAALQMFDAADPESGKKVDIAVRGMDKPMATALGELEESIGKFAREEAAEHVAEGAAMARSATVWMVSGAVLVLLAVSLGGWMLMNSIMTPVAALRQTVLRIEQDWDLTLRVPQRGQDELAQCGLALNKMLERFQSIVKDIYTQSESLAMQSGSIASALSQVGRSAEVQSSSASSVAAAVEELTVSVTQVGDAAQEAQHLAGSSLSSAETGRRAVQQGNEQLQRTSVRVNETAQALEELGARSTAISGIVQTVKEIADQTNLLALNAAIEAARAGEQGRGFAVVADEVRKLAENTTRSTEQINDLVKLIQASSAKAISDVRGVVEEFGGQLALAQQADTAISEIRTAADQTSEVSARINEALREQSAASQLIAQQVEQIAHMCEQNNRAVVDVDRSTQVLNGLADGLEQTVKRFRI</sequence>
<reference evidence="7 8" key="1">
    <citation type="submission" date="2024-07" db="EMBL/GenBank/DDBJ databases">
        <title>Uliginosibacterium flavum JJ3220;KACC:17644.</title>
        <authorList>
            <person name="Kim M.K."/>
        </authorList>
    </citation>
    <scope>NUCLEOTIDE SEQUENCE [LARGE SCALE GENOMIC DNA]</scope>
    <source>
        <strain evidence="7 8">KACC:17644</strain>
    </source>
</reference>
<gene>
    <name evidence="7" type="ORF">ABXR19_03450</name>
</gene>
<name>A0ABV2TI45_9RHOO</name>
<dbReference type="Pfam" id="PF00015">
    <property type="entry name" value="MCPsignal"/>
    <property type="match status" value="1"/>
</dbReference>
<dbReference type="InterPro" id="IPR003660">
    <property type="entry name" value="HAMP_dom"/>
</dbReference>
<feature type="domain" description="Methyl-accepting transducer" evidence="5">
    <location>
        <begin position="273"/>
        <end position="509"/>
    </location>
</feature>
<organism evidence="7 8">
    <name type="scientific">Uliginosibacterium flavum</name>
    <dbReference type="NCBI Taxonomy" id="1396831"/>
    <lineage>
        <taxon>Bacteria</taxon>
        <taxon>Pseudomonadati</taxon>
        <taxon>Pseudomonadota</taxon>
        <taxon>Betaproteobacteria</taxon>
        <taxon>Rhodocyclales</taxon>
        <taxon>Zoogloeaceae</taxon>
        <taxon>Uliginosibacterium</taxon>
    </lineage>
</organism>
<accession>A0ABV2TI45</accession>
<dbReference type="PANTHER" id="PTHR32089">
    <property type="entry name" value="METHYL-ACCEPTING CHEMOTAXIS PROTEIN MCPB"/>
    <property type="match status" value="1"/>
</dbReference>
<protein>
    <submittedName>
        <fullName evidence="7">Methyl-accepting chemotaxis protein</fullName>
    </submittedName>
</protein>
<feature type="transmembrane region" description="Helical" evidence="4">
    <location>
        <begin position="193"/>
        <end position="214"/>
    </location>
</feature>
<dbReference type="SUPFAM" id="SSF58104">
    <property type="entry name" value="Methyl-accepting chemotaxis protein (MCP) signaling domain"/>
    <property type="match status" value="1"/>
</dbReference>
<dbReference type="Pfam" id="PF00672">
    <property type="entry name" value="HAMP"/>
    <property type="match status" value="1"/>
</dbReference>
<keyword evidence="4" id="KW-0812">Transmembrane</keyword>
<keyword evidence="4" id="KW-0472">Membrane</keyword>
<dbReference type="RefSeq" id="WP_354599694.1">
    <property type="nucleotide sequence ID" value="NZ_JBEWZI010000003.1"/>
</dbReference>
<dbReference type="Gene3D" id="1.10.287.950">
    <property type="entry name" value="Methyl-accepting chemotaxis protein"/>
    <property type="match status" value="1"/>
</dbReference>
<comment type="caution">
    <text evidence="7">The sequence shown here is derived from an EMBL/GenBank/DDBJ whole genome shotgun (WGS) entry which is preliminary data.</text>
</comment>
<proteinExistence type="inferred from homology"/>
<keyword evidence="1 3" id="KW-0807">Transducer</keyword>
<dbReference type="PROSITE" id="PS50885">
    <property type="entry name" value="HAMP"/>
    <property type="match status" value="1"/>
</dbReference>
<dbReference type="InterPro" id="IPR004090">
    <property type="entry name" value="Chemotax_Me-accpt_rcpt"/>
</dbReference>
<evidence type="ECO:0000259" key="6">
    <source>
        <dbReference type="PROSITE" id="PS50885"/>
    </source>
</evidence>
<dbReference type="SMART" id="SM00304">
    <property type="entry name" value="HAMP"/>
    <property type="match status" value="1"/>
</dbReference>
<dbReference type="PROSITE" id="PS50111">
    <property type="entry name" value="CHEMOTAXIS_TRANSDUC_2"/>
    <property type="match status" value="1"/>
</dbReference>
<feature type="domain" description="HAMP" evidence="6">
    <location>
        <begin position="215"/>
        <end position="268"/>
    </location>
</feature>
<dbReference type="CDD" id="cd11386">
    <property type="entry name" value="MCP_signal"/>
    <property type="match status" value="1"/>
</dbReference>
<dbReference type="CDD" id="cd06225">
    <property type="entry name" value="HAMP"/>
    <property type="match status" value="1"/>
</dbReference>
<dbReference type="PANTHER" id="PTHR32089:SF112">
    <property type="entry name" value="LYSOZYME-LIKE PROTEIN-RELATED"/>
    <property type="match status" value="1"/>
</dbReference>
<dbReference type="SMART" id="SM00283">
    <property type="entry name" value="MA"/>
    <property type="match status" value="1"/>
</dbReference>
<evidence type="ECO:0000256" key="3">
    <source>
        <dbReference type="PROSITE-ProRule" id="PRU00284"/>
    </source>
</evidence>
<comment type="similarity">
    <text evidence="2">Belongs to the methyl-accepting chemotaxis (MCP) protein family.</text>
</comment>